<keyword evidence="8" id="KW-0238">DNA-binding</keyword>
<dbReference type="GO" id="GO:0003677">
    <property type="term" value="F:DNA binding"/>
    <property type="evidence" value="ECO:0007669"/>
    <property type="project" value="UniProtKB-UniRule"/>
</dbReference>
<dbReference type="NCBIfam" id="TIGR00663">
    <property type="entry name" value="dnan"/>
    <property type="match status" value="1"/>
</dbReference>
<dbReference type="InterPro" id="IPR022635">
    <property type="entry name" value="DNA_polIII_beta_C"/>
</dbReference>
<keyword evidence="7 9" id="KW-0239">DNA-directed DNA polymerase</keyword>
<evidence type="ECO:0000256" key="6">
    <source>
        <dbReference type="ARBA" id="ARBA00022705"/>
    </source>
</evidence>
<feature type="domain" description="DNA polymerase III beta sliding clamp C-terminal" evidence="12">
    <location>
        <begin position="246"/>
        <end position="365"/>
    </location>
</feature>
<evidence type="ECO:0000256" key="5">
    <source>
        <dbReference type="ARBA" id="ARBA00022695"/>
    </source>
</evidence>
<dbReference type="AlphaFoldDB" id="A0A1F6AP17"/>
<dbReference type="Pfam" id="PF02767">
    <property type="entry name" value="DNA_pol3_beta_2"/>
    <property type="match status" value="1"/>
</dbReference>
<dbReference type="GO" id="GO:0008408">
    <property type="term" value="F:3'-5' exonuclease activity"/>
    <property type="evidence" value="ECO:0007669"/>
    <property type="project" value="InterPro"/>
</dbReference>
<keyword evidence="5 9" id="KW-0548">Nucleotidyltransferase</keyword>
<dbReference type="CDD" id="cd00140">
    <property type="entry name" value="beta_clamp"/>
    <property type="match status" value="1"/>
</dbReference>
<evidence type="ECO:0000256" key="4">
    <source>
        <dbReference type="ARBA" id="ARBA00022679"/>
    </source>
</evidence>
<dbReference type="InterPro" id="IPR022634">
    <property type="entry name" value="DNA_polIII_beta_N"/>
</dbReference>
<reference evidence="13 14" key="1">
    <citation type="journal article" date="2016" name="Nat. Commun.">
        <title>Thousands of microbial genomes shed light on interconnected biogeochemical processes in an aquifer system.</title>
        <authorList>
            <person name="Anantharaman K."/>
            <person name="Brown C.T."/>
            <person name="Hug L.A."/>
            <person name="Sharon I."/>
            <person name="Castelle C.J."/>
            <person name="Probst A.J."/>
            <person name="Thomas B.C."/>
            <person name="Singh A."/>
            <person name="Wilkins M.J."/>
            <person name="Karaoz U."/>
            <person name="Brodie E.L."/>
            <person name="Williams K.H."/>
            <person name="Hubbard S.S."/>
            <person name="Banfield J.F."/>
        </authorList>
    </citation>
    <scope>NUCLEOTIDE SEQUENCE [LARGE SCALE GENOMIC DNA]</scope>
</reference>
<dbReference type="InterPro" id="IPR001001">
    <property type="entry name" value="DNA_polIII_beta"/>
</dbReference>
<name>A0A1F6AP17_9BACT</name>
<dbReference type="SMART" id="SM00480">
    <property type="entry name" value="POL3Bc"/>
    <property type="match status" value="1"/>
</dbReference>
<keyword evidence="6 9" id="KW-0235">DNA replication</keyword>
<evidence type="ECO:0000256" key="2">
    <source>
        <dbReference type="ARBA" id="ARBA00010752"/>
    </source>
</evidence>
<evidence type="ECO:0000256" key="7">
    <source>
        <dbReference type="ARBA" id="ARBA00022932"/>
    </source>
</evidence>
<dbReference type="GO" id="GO:0003887">
    <property type="term" value="F:DNA-directed DNA polymerase activity"/>
    <property type="evidence" value="ECO:0007669"/>
    <property type="project" value="UniProtKB-UniRule"/>
</dbReference>
<organism evidence="13 14">
    <name type="scientific">Candidatus Gottesmanbacteria bacterium RIFCSPLOWO2_01_FULL_39_12b</name>
    <dbReference type="NCBI Taxonomy" id="1798388"/>
    <lineage>
        <taxon>Bacteria</taxon>
        <taxon>Candidatus Gottesmaniibacteriota</taxon>
    </lineage>
</organism>
<sequence>MQLIILKENLSKALTIVNRSISNKPQIPVLSSILLKTDKNFLIVSSTNLEIGIIIKTNAKIEKEGEAIIPGKLLTEFVNSLNAEKIEIILEGNKLFVKTNKTHASFATGNPSEFPPFPDLPEVTKTFSLNKIKEAIVRTVFAASVDEARPVLTGVKTIISQGVVSLTATDGYRLSIEQVEIPDKKEELRVILPAQSLLEMVRIAVEVKAEEVGFSIIENKNQVVFILPNILIYTRLIDGEFPNTDKIIPQSFKTKIIVEKEQLTSAVKTTSLFARGAANIIKIKIEKDGLRLSANTPQVGEDEVFVDAKVEGEESEIAFNFRFLLDLLANFPEENIILETSGSLNPGVFKPASTKLSYLHLVMPVRVQG</sequence>
<protein>
    <recommendedName>
        <fullName evidence="9">Beta sliding clamp</fullName>
    </recommendedName>
</protein>
<comment type="subcellular location">
    <subcellularLocation>
        <location evidence="1 9">Cytoplasm</location>
    </subcellularLocation>
</comment>
<dbReference type="Gene3D" id="3.70.10.10">
    <property type="match status" value="1"/>
</dbReference>
<keyword evidence="3 9" id="KW-0963">Cytoplasm</keyword>
<evidence type="ECO:0000259" key="12">
    <source>
        <dbReference type="Pfam" id="PF02768"/>
    </source>
</evidence>
<feature type="domain" description="DNA polymerase III beta sliding clamp N-terminal" evidence="10">
    <location>
        <begin position="1"/>
        <end position="116"/>
    </location>
</feature>
<evidence type="ECO:0000259" key="10">
    <source>
        <dbReference type="Pfam" id="PF00712"/>
    </source>
</evidence>
<evidence type="ECO:0000313" key="14">
    <source>
        <dbReference type="Proteomes" id="UP000176609"/>
    </source>
</evidence>
<keyword evidence="4 9" id="KW-0808">Transferase</keyword>
<evidence type="ECO:0000313" key="13">
    <source>
        <dbReference type="EMBL" id="OGG26435.1"/>
    </source>
</evidence>
<accession>A0A1F6AP17</accession>
<proteinExistence type="inferred from homology"/>
<dbReference type="Pfam" id="PF02768">
    <property type="entry name" value="DNA_pol3_beta_3"/>
    <property type="match status" value="1"/>
</dbReference>
<dbReference type="Gene3D" id="3.10.150.10">
    <property type="entry name" value="DNA Polymerase III, subunit A, domain 2"/>
    <property type="match status" value="1"/>
</dbReference>
<gene>
    <name evidence="13" type="ORF">A2960_06170</name>
</gene>
<dbReference type="InterPro" id="IPR022637">
    <property type="entry name" value="DNA_polIII_beta_cen"/>
</dbReference>
<dbReference type="GO" id="GO:0005737">
    <property type="term" value="C:cytoplasm"/>
    <property type="evidence" value="ECO:0007669"/>
    <property type="project" value="UniProtKB-SubCell"/>
</dbReference>
<comment type="similarity">
    <text evidence="2 9">Belongs to the beta sliding clamp family.</text>
</comment>
<comment type="subunit">
    <text evidence="9">Forms a ring-shaped head-to-tail homodimer around DNA.</text>
</comment>
<evidence type="ECO:0000256" key="3">
    <source>
        <dbReference type="ARBA" id="ARBA00022490"/>
    </source>
</evidence>
<evidence type="ECO:0000256" key="9">
    <source>
        <dbReference type="PIRNR" id="PIRNR000804"/>
    </source>
</evidence>
<dbReference type="GO" id="GO:0009360">
    <property type="term" value="C:DNA polymerase III complex"/>
    <property type="evidence" value="ECO:0007669"/>
    <property type="project" value="InterPro"/>
</dbReference>
<evidence type="ECO:0000256" key="8">
    <source>
        <dbReference type="ARBA" id="ARBA00023125"/>
    </source>
</evidence>
<dbReference type="Proteomes" id="UP000176609">
    <property type="component" value="Unassembled WGS sequence"/>
</dbReference>
<dbReference type="SUPFAM" id="SSF55979">
    <property type="entry name" value="DNA clamp"/>
    <property type="match status" value="3"/>
</dbReference>
<feature type="domain" description="DNA polymerase III beta sliding clamp central" evidence="11">
    <location>
        <begin position="130"/>
        <end position="243"/>
    </location>
</feature>
<dbReference type="Pfam" id="PF00712">
    <property type="entry name" value="DNA_pol3_beta"/>
    <property type="match status" value="1"/>
</dbReference>
<comment type="caution">
    <text evidence="13">The sequence shown here is derived from an EMBL/GenBank/DDBJ whole genome shotgun (WGS) entry which is preliminary data.</text>
</comment>
<dbReference type="GO" id="GO:0006271">
    <property type="term" value="P:DNA strand elongation involved in DNA replication"/>
    <property type="evidence" value="ECO:0007669"/>
    <property type="project" value="TreeGrafter"/>
</dbReference>
<evidence type="ECO:0000259" key="11">
    <source>
        <dbReference type="Pfam" id="PF02767"/>
    </source>
</evidence>
<evidence type="ECO:0000256" key="1">
    <source>
        <dbReference type="ARBA" id="ARBA00004496"/>
    </source>
</evidence>
<dbReference type="PANTHER" id="PTHR30478:SF0">
    <property type="entry name" value="BETA SLIDING CLAMP"/>
    <property type="match status" value="1"/>
</dbReference>
<comment type="function">
    <text evidence="9">Confers DNA tethering and processivity to DNA polymerases and other proteins. Acts as a clamp, forming a ring around DNA (a reaction catalyzed by the clamp-loading complex) which diffuses in an ATP-independent manner freely and bidirectionally along dsDNA. Initially characterized for its ability to contact the catalytic subunit of DNA polymerase III (Pol III), a complex, multichain enzyme responsible for most of the replicative synthesis in bacteria; Pol III exhibits 3'-5' exonuclease proofreading activity. The beta chain is required for initiation of replication as well as for processivity of DNA replication.</text>
</comment>
<dbReference type="PANTHER" id="PTHR30478">
    <property type="entry name" value="DNA POLYMERASE III SUBUNIT BETA"/>
    <property type="match status" value="1"/>
</dbReference>
<dbReference type="PIRSF" id="PIRSF000804">
    <property type="entry name" value="DNA_pol_III_b"/>
    <property type="match status" value="1"/>
</dbReference>
<dbReference type="EMBL" id="MFJR01000009">
    <property type="protein sequence ID" value="OGG26435.1"/>
    <property type="molecule type" value="Genomic_DNA"/>
</dbReference>
<dbReference type="InterPro" id="IPR046938">
    <property type="entry name" value="DNA_clamp_sf"/>
</dbReference>